<comment type="caution">
    <text evidence="1">The sequence shown here is derived from an EMBL/GenBank/DDBJ whole genome shotgun (WGS) entry which is preliminary data.</text>
</comment>
<protein>
    <submittedName>
        <fullName evidence="1">Uncharacterized protein</fullName>
    </submittedName>
</protein>
<evidence type="ECO:0000313" key="1">
    <source>
        <dbReference type="EMBL" id="MET3684153.1"/>
    </source>
</evidence>
<sequence length="138" mass="16199">MMTIEPFYDVSHDTAQTFFTDETKPKTDWEQQYGYLLFVDDVAIAFFVLYPMSVEAVWLRRLWLHEQANPALLMMMFDWISDYAKTQSYNDLYTHLDDPTKHVLLEMNHFHLAEEVPTAFEGTKGQCYVKSLSTHATS</sequence>
<dbReference type="Proteomes" id="UP001549167">
    <property type="component" value="Unassembled WGS sequence"/>
</dbReference>
<reference evidence="1 2" key="1">
    <citation type="submission" date="2024-06" db="EMBL/GenBank/DDBJ databases">
        <title>Genomic Encyclopedia of Type Strains, Phase IV (KMG-IV): sequencing the most valuable type-strain genomes for metagenomic binning, comparative biology and taxonomic classification.</title>
        <authorList>
            <person name="Goeker M."/>
        </authorList>
    </citation>
    <scope>NUCLEOTIDE SEQUENCE [LARGE SCALE GENOMIC DNA]</scope>
    <source>
        <strain evidence="1 2">DSM 23520</strain>
    </source>
</reference>
<organism evidence="1 2">
    <name type="scientific">Alkalibacillus flavidus</name>
    <dbReference type="NCBI Taxonomy" id="546021"/>
    <lineage>
        <taxon>Bacteria</taxon>
        <taxon>Bacillati</taxon>
        <taxon>Bacillota</taxon>
        <taxon>Bacilli</taxon>
        <taxon>Bacillales</taxon>
        <taxon>Bacillaceae</taxon>
        <taxon>Alkalibacillus</taxon>
    </lineage>
</organism>
<gene>
    <name evidence="1" type="ORF">ABID56_002279</name>
</gene>
<accession>A0ABV2KX40</accession>
<keyword evidence="2" id="KW-1185">Reference proteome</keyword>
<dbReference type="EMBL" id="JBEPMX010000013">
    <property type="protein sequence ID" value="MET3684153.1"/>
    <property type="molecule type" value="Genomic_DNA"/>
</dbReference>
<name>A0ABV2KX40_9BACI</name>
<evidence type="ECO:0000313" key="2">
    <source>
        <dbReference type="Proteomes" id="UP001549167"/>
    </source>
</evidence>
<proteinExistence type="predicted"/>
<dbReference type="RefSeq" id="WP_354221232.1">
    <property type="nucleotide sequence ID" value="NZ_JBEPMX010000013.1"/>
</dbReference>